<dbReference type="EMBL" id="FOIE01000008">
    <property type="protein sequence ID" value="SET81526.1"/>
    <property type="molecule type" value="Genomic_DNA"/>
</dbReference>
<dbReference type="InterPro" id="IPR001750">
    <property type="entry name" value="ND/Mrp_TM"/>
</dbReference>
<feature type="transmembrane region" description="Helical" evidence="8">
    <location>
        <begin position="337"/>
        <end position="360"/>
    </location>
</feature>
<protein>
    <submittedName>
        <fullName evidence="10">NADH dehydrogenase subunit M</fullName>
    </submittedName>
</protein>
<feature type="transmembrane region" description="Helical" evidence="8">
    <location>
        <begin position="372"/>
        <end position="396"/>
    </location>
</feature>
<name>A0A1I0HCI9_9ACTN</name>
<dbReference type="GO" id="GO:0003954">
    <property type="term" value="F:NADH dehydrogenase activity"/>
    <property type="evidence" value="ECO:0007669"/>
    <property type="project" value="TreeGrafter"/>
</dbReference>
<dbReference type="GO" id="GO:0048039">
    <property type="term" value="F:ubiquinone binding"/>
    <property type="evidence" value="ECO:0007669"/>
    <property type="project" value="TreeGrafter"/>
</dbReference>
<evidence type="ECO:0000256" key="6">
    <source>
        <dbReference type="RuleBase" id="RU000320"/>
    </source>
</evidence>
<feature type="transmembrane region" description="Helical" evidence="8">
    <location>
        <begin position="116"/>
        <end position="134"/>
    </location>
</feature>
<feature type="region of interest" description="Disordered" evidence="7">
    <location>
        <begin position="446"/>
        <end position="473"/>
    </location>
</feature>
<dbReference type="Pfam" id="PF00361">
    <property type="entry name" value="Proton_antipo_M"/>
    <property type="match status" value="1"/>
</dbReference>
<evidence type="ECO:0000256" key="1">
    <source>
        <dbReference type="ARBA" id="ARBA00004127"/>
    </source>
</evidence>
<feature type="transmembrane region" description="Helical" evidence="8">
    <location>
        <begin position="170"/>
        <end position="191"/>
    </location>
</feature>
<keyword evidence="4 8" id="KW-1133">Transmembrane helix</keyword>
<reference evidence="11" key="1">
    <citation type="submission" date="2016-10" db="EMBL/GenBank/DDBJ databases">
        <authorList>
            <person name="Varghese N."/>
            <person name="Submissions S."/>
        </authorList>
    </citation>
    <scope>NUCLEOTIDE SEQUENCE [LARGE SCALE GENOMIC DNA]</scope>
    <source>
        <strain evidence="11">DSM 44209</strain>
    </source>
</reference>
<feature type="domain" description="NADH:quinone oxidoreductase/Mrp antiporter transmembrane" evidence="9">
    <location>
        <begin position="134"/>
        <end position="427"/>
    </location>
</feature>
<dbReference type="PANTHER" id="PTHR43507">
    <property type="entry name" value="NADH-UBIQUINONE OXIDOREDUCTASE CHAIN 4"/>
    <property type="match status" value="1"/>
</dbReference>
<evidence type="ECO:0000256" key="5">
    <source>
        <dbReference type="ARBA" id="ARBA00023136"/>
    </source>
</evidence>
<dbReference type="PANTHER" id="PTHR43507:SF1">
    <property type="entry name" value="NADH-UBIQUINONE OXIDOREDUCTASE CHAIN 4"/>
    <property type="match status" value="1"/>
</dbReference>
<dbReference type="InterPro" id="IPR003918">
    <property type="entry name" value="NADH_UbQ_OxRdtase"/>
</dbReference>
<dbReference type="GO" id="GO:0008137">
    <property type="term" value="F:NADH dehydrogenase (ubiquinone) activity"/>
    <property type="evidence" value="ECO:0007669"/>
    <property type="project" value="InterPro"/>
</dbReference>
<evidence type="ECO:0000256" key="7">
    <source>
        <dbReference type="SAM" id="MobiDB-lite"/>
    </source>
</evidence>
<comment type="subcellular location">
    <subcellularLocation>
        <location evidence="1">Endomembrane system</location>
        <topology evidence="1">Multi-pass membrane protein</topology>
    </subcellularLocation>
    <subcellularLocation>
        <location evidence="6">Membrane</location>
        <topology evidence="6">Multi-pass membrane protein</topology>
    </subcellularLocation>
</comment>
<feature type="transmembrane region" description="Helical" evidence="8">
    <location>
        <begin position="416"/>
        <end position="436"/>
    </location>
</feature>
<keyword evidence="11" id="KW-1185">Reference proteome</keyword>
<dbReference type="OrthoDB" id="9768329at2"/>
<gene>
    <name evidence="10" type="ORF">SAMN04488546_3773</name>
</gene>
<keyword evidence="5 8" id="KW-0472">Membrane</keyword>
<evidence type="ECO:0000256" key="8">
    <source>
        <dbReference type="SAM" id="Phobius"/>
    </source>
</evidence>
<feature type="transmembrane region" description="Helical" evidence="8">
    <location>
        <begin position="310"/>
        <end position="331"/>
    </location>
</feature>
<evidence type="ECO:0000256" key="4">
    <source>
        <dbReference type="ARBA" id="ARBA00022989"/>
    </source>
</evidence>
<feature type="transmembrane region" description="Helical" evidence="8">
    <location>
        <begin position="492"/>
        <end position="509"/>
    </location>
</feature>
<dbReference type="RefSeq" id="WP_091446719.1">
    <property type="nucleotide sequence ID" value="NZ_FOIE01000008.1"/>
</dbReference>
<evidence type="ECO:0000313" key="10">
    <source>
        <dbReference type="EMBL" id="SET81526.1"/>
    </source>
</evidence>
<evidence type="ECO:0000256" key="2">
    <source>
        <dbReference type="ARBA" id="ARBA00009025"/>
    </source>
</evidence>
<feature type="transmembrane region" description="Helical" evidence="8">
    <location>
        <begin position="6"/>
        <end position="24"/>
    </location>
</feature>
<keyword evidence="3 6" id="KW-0812">Transmembrane</keyword>
<dbReference type="InterPro" id="IPR010227">
    <property type="entry name" value="NADH_Q_OxRdtase_chainM/4"/>
</dbReference>
<evidence type="ECO:0000259" key="9">
    <source>
        <dbReference type="Pfam" id="PF00361"/>
    </source>
</evidence>
<feature type="transmembrane region" description="Helical" evidence="8">
    <location>
        <begin position="77"/>
        <end position="104"/>
    </location>
</feature>
<feature type="transmembrane region" description="Helical" evidence="8">
    <location>
        <begin position="140"/>
        <end position="158"/>
    </location>
</feature>
<proteinExistence type="inferred from homology"/>
<dbReference type="AlphaFoldDB" id="A0A1I0HCI9"/>
<dbReference type="Proteomes" id="UP000198507">
    <property type="component" value="Unassembled WGS sequence"/>
</dbReference>
<dbReference type="GO" id="GO:0015990">
    <property type="term" value="P:electron transport coupled proton transport"/>
    <property type="evidence" value="ECO:0007669"/>
    <property type="project" value="TreeGrafter"/>
</dbReference>
<dbReference type="NCBIfam" id="NF004500">
    <property type="entry name" value="PRK05846.1-4"/>
    <property type="match status" value="1"/>
</dbReference>
<feature type="transmembrane region" description="Helical" evidence="8">
    <location>
        <begin position="218"/>
        <end position="240"/>
    </location>
</feature>
<dbReference type="NCBIfam" id="TIGR01972">
    <property type="entry name" value="NDH_I_M"/>
    <property type="match status" value="1"/>
</dbReference>
<dbReference type="GO" id="GO:0042773">
    <property type="term" value="P:ATP synthesis coupled electron transport"/>
    <property type="evidence" value="ECO:0007669"/>
    <property type="project" value="InterPro"/>
</dbReference>
<dbReference type="GO" id="GO:0016020">
    <property type="term" value="C:membrane"/>
    <property type="evidence" value="ECO:0007669"/>
    <property type="project" value="UniProtKB-SubCell"/>
</dbReference>
<dbReference type="PRINTS" id="PR01437">
    <property type="entry name" value="NUOXDRDTASE4"/>
</dbReference>
<comment type="similarity">
    <text evidence="2">Belongs to the complex I subunit 4 family.</text>
</comment>
<organism evidence="10 11">
    <name type="scientific">Geodermatophilus poikilotrophus</name>
    <dbReference type="NCBI Taxonomy" id="1333667"/>
    <lineage>
        <taxon>Bacteria</taxon>
        <taxon>Bacillati</taxon>
        <taxon>Actinomycetota</taxon>
        <taxon>Actinomycetes</taxon>
        <taxon>Geodermatophilales</taxon>
        <taxon>Geodermatophilaceae</taxon>
        <taxon>Geodermatophilus</taxon>
    </lineage>
</organism>
<accession>A0A1I0HCI9</accession>
<feature type="transmembrane region" description="Helical" evidence="8">
    <location>
        <begin position="282"/>
        <end position="303"/>
    </location>
</feature>
<sequence>MTDFPWLLTMIAVPAVGAAVVAALPRGREETAKQAALGVSLLVLLLAVLATVAFDAGGERFQLTTSVPWIPDFGVDFALGVDGIALVMLLLIGVLVPVVVLASWRDEPTGHRSMKTFFAWLLLLESLMVGVFAATDVFLFYVFFEAMLVPMYFLIGSFGGPRRQYAAVKFFLYSLVGGLVMLAAVIGLYVVSAGELGEGTFAFDALRGMEIDPGMQKLLFLGFFVAFAIKAPLVPFHTWLPDSGAEAPIGGSVLLVGVLDKVGTFGFLRYCLPLFPDASRDLAPYVLALAVAGVLYAALLAMGQSDMKRLVSYTSIAHFGFIALGIFAFTTEAATGAVLYMVNHGIATGLLFLVVGMLIARGGSRQVGDYGGVAAQAPLLAGVFLVAGLASLALPGTNSFVSEFLVLIGSFPTRPVFTVLATVGIVLAALYVLLLYQRTMHGPPRGVLLEPSPETSAPATGGGGGATAATATLEAPPPAPARLRVRDLSRRELAVAAPMVALVIALGVYPQPLIDLIEPAVAATMSDVGADPAGVSPEAPVEGTD</sequence>
<evidence type="ECO:0000256" key="3">
    <source>
        <dbReference type="ARBA" id="ARBA00022692"/>
    </source>
</evidence>
<evidence type="ECO:0000313" key="11">
    <source>
        <dbReference type="Proteomes" id="UP000198507"/>
    </source>
</evidence>
<feature type="transmembrane region" description="Helical" evidence="8">
    <location>
        <begin position="36"/>
        <end position="57"/>
    </location>
</feature>
<feature type="transmembrane region" description="Helical" evidence="8">
    <location>
        <begin position="252"/>
        <end position="270"/>
    </location>
</feature>
<dbReference type="GO" id="GO:0012505">
    <property type="term" value="C:endomembrane system"/>
    <property type="evidence" value="ECO:0007669"/>
    <property type="project" value="UniProtKB-SubCell"/>
</dbReference>